<keyword evidence="3" id="KW-1185">Reference proteome</keyword>
<feature type="transmembrane region" description="Helical" evidence="1">
    <location>
        <begin position="292"/>
        <end position="310"/>
    </location>
</feature>
<dbReference type="GO" id="GO:0016020">
    <property type="term" value="C:membrane"/>
    <property type="evidence" value="ECO:0007669"/>
    <property type="project" value="InterPro"/>
</dbReference>
<dbReference type="GO" id="GO:0016740">
    <property type="term" value="F:transferase activity"/>
    <property type="evidence" value="ECO:0007669"/>
    <property type="project" value="UniProtKB-KW"/>
</dbReference>
<feature type="transmembrane region" description="Helical" evidence="1">
    <location>
        <begin position="148"/>
        <end position="165"/>
    </location>
</feature>
<evidence type="ECO:0000313" key="3">
    <source>
        <dbReference type="Proteomes" id="UP000268162"/>
    </source>
</evidence>
<accession>A0A4V1J449</accession>
<dbReference type="Pfam" id="PF05024">
    <property type="entry name" value="Gpi1"/>
    <property type="match status" value="1"/>
</dbReference>
<feature type="transmembrane region" description="Helical" evidence="1">
    <location>
        <begin position="85"/>
        <end position="105"/>
    </location>
</feature>
<evidence type="ECO:0000256" key="1">
    <source>
        <dbReference type="SAM" id="Phobius"/>
    </source>
</evidence>
<sequence length="398" mass="46266">VYALGTQLLLCLLIGLRLLTELLLRILNFRYRRFMLKQSMAIGQQLDLRLQQITNMPFHYIMLRRKYWNDPCRRTALYINFYNHLWLIVGDVCIGLFIHHALLTYGPSVAQMLHDRVNYYSVTALESTIAWLMGWPAGMKLNPQLDEFLGELFLWLIRVWTVMIHPSRATTTLLVRIIGRCGFLGASFQVALLSDYISIMTLHIYWFYAVAARIYFWQLSILHSLLNLFRGRRINPLRCRVDPCNFELDQLLLGTIILALVFFLFPTIAVYYLTFAGSRVGIIVVQGTLEMILAALNHFPFFALVLRLALPRRFPGGVRMKVYQCSPPVSTVYLGIETNPLPISGVFFQYFQLWKQLSKQYFSASIMKAFFTGELIRPVPRLQYSMFPDTIPSLESMW</sequence>
<dbReference type="PANTHER" id="PTHR21329">
    <property type="entry name" value="PHOSPHATIDYLINOSITOL N-ACETYLGLUCOSAMINYLTRANSFERASE SUBUNIT Q-RELATED"/>
    <property type="match status" value="1"/>
</dbReference>
<dbReference type="Proteomes" id="UP000268162">
    <property type="component" value="Unassembled WGS sequence"/>
</dbReference>
<keyword evidence="1" id="KW-1133">Transmembrane helix</keyword>
<feature type="transmembrane region" description="Helical" evidence="1">
    <location>
        <begin position="250"/>
        <end position="272"/>
    </location>
</feature>
<gene>
    <name evidence="2" type="ORF">BJ085DRAFT_4918</name>
</gene>
<feature type="transmembrane region" description="Helical" evidence="1">
    <location>
        <begin position="177"/>
        <end position="199"/>
    </location>
</feature>
<keyword evidence="1" id="KW-0472">Membrane</keyword>
<keyword evidence="2" id="KW-0808">Transferase</keyword>
<keyword evidence="1" id="KW-0812">Transmembrane</keyword>
<name>A0A4V1J449_9FUNG</name>
<dbReference type="AlphaFoldDB" id="A0A4V1J449"/>
<dbReference type="InterPro" id="IPR007720">
    <property type="entry name" value="PigQ/GPI1"/>
</dbReference>
<feature type="transmembrane region" description="Helical" evidence="1">
    <location>
        <begin position="205"/>
        <end position="229"/>
    </location>
</feature>
<feature type="non-terminal residue" evidence="2">
    <location>
        <position position="1"/>
    </location>
</feature>
<proteinExistence type="predicted"/>
<reference evidence="3" key="1">
    <citation type="journal article" date="2018" name="Nat. Microbiol.">
        <title>Leveraging single-cell genomics to expand the fungal tree of life.</title>
        <authorList>
            <person name="Ahrendt S.R."/>
            <person name="Quandt C.A."/>
            <person name="Ciobanu D."/>
            <person name="Clum A."/>
            <person name="Salamov A."/>
            <person name="Andreopoulos B."/>
            <person name="Cheng J.F."/>
            <person name="Woyke T."/>
            <person name="Pelin A."/>
            <person name="Henrissat B."/>
            <person name="Reynolds N.K."/>
            <person name="Benny G.L."/>
            <person name="Smith M.E."/>
            <person name="James T.Y."/>
            <person name="Grigoriev I.V."/>
        </authorList>
    </citation>
    <scope>NUCLEOTIDE SEQUENCE [LARGE SCALE GENOMIC DNA]</scope>
    <source>
        <strain evidence="3">RSA 468</strain>
    </source>
</reference>
<feature type="transmembrane region" description="Helical" evidence="1">
    <location>
        <begin position="6"/>
        <end position="27"/>
    </location>
</feature>
<feature type="non-terminal residue" evidence="2">
    <location>
        <position position="398"/>
    </location>
</feature>
<evidence type="ECO:0000313" key="2">
    <source>
        <dbReference type="EMBL" id="RKP34319.1"/>
    </source>
</evidence>
<dbReference type="STRING" id="215637.A0A4V1J449"/>
<protein>
    <submittedName>
        <fullName evidence="2">N-acetylglucosaminyl transferase component-domain-containing protein</fullName>
    </submittedName>
</protein>
<dbReference type="PANTHER" id="PTHR21329:SF3">
    <property type="entry name" value="PHOSPHATIDYLINOSITOL N-ACETYLGLUCOSAMINYLTRANSFERASE SUBUNIT Q"/>
    <property type="match status" value="1"/>
</dbReference>
<dbReference type="EMBL" id="ML003252">
    <property type="protein sequence ID" value="RKP34319.1"/>
    <property type="molecule type" value="Genomic_DNA"/>
</dbReference>
<dbReference type="GO" id="GO:0005783">
    <property type="term" value="C:endoplasmic reticulum"/>
    <property type="evidence" value="ECO:0007669"/>
    <property type="project" value="TreeGrafter"/>
</dbReference>
<dbReference type="GO" id="GO:0006506">
    <property type="term" value="P:GPI anchor biosynthetic process"/>
    <property type="evidence" value="ECO:0007669"/>
    <property type="project" value="InterPro"/>
</dbReference>
<organism evidence="2 3">
    <name type="scientific">Dimargaris cristalligena</name>
    <dbReference type="NCBI Taxonomy" id="215637"/>
    <lineage>
        <taxon>Eukaryota</taxon>
        <taxon>Fungi</taxon>
        <taxon>Fungi incertae sedis</taxon>
        <taxon>Zoopagomycota</taxon>
        <taxon>Kickxellomycotina</taxon>
        <taxon>Dimargaritomycetes</taxon>
        <taxon>Dimargaritales</taxon>
        <taxon>Dimargaritaceae</taxon>
        <taxon>Dimargaris</taxon>
    </lineage>
</organism>